<sequence length="120" mass="13663">MSYNLTPAFIQALQPKTEWPGFGNLIWGGPRRIGDPKYCRSGEECCFDVTWDIKHGWCAKLLANAAQQNHSKGLLPVIKKPLNSTAYSFTFKGPKRVQIYANPILIKRKYWISSSSWCIL</sequence>
<keyword evidence="2" id="KW-1185">Reference proteome</keyword>
<name>A0ACC2RUN0_9FUNG</name>
<organism evidence="1 2">
    <name type="scientific">Entomophthora muscae</name>
    <dbReference type="NCBI Taxonomy" id="34485"/>
    <lineage>
        <taxon>Eukaryota</taxon>
        <taxon>Fungi</taxon>
        <taxon>Fungi incertae sedis</taxon>
        <taxon>Zoopagomycota</taxon>
        <taxon>Entomophthoromycotina</taxon>
        <taxon>Entomophthoromycetes</taxon>
        <taxon>Entomophthorales</taxon>
        <taxon>Entomophthoraceae</taxon>
        <taxon>Entomophthora</taxon>
    </lineage>
</organism>
<gene>
    <name evidence="1" type="ORF">DSO57_1020888</name>
</gene>
<accession>A0ACC2RUN0</accession>
<reference evidence="1" key="1">
    <citation type="submission" date="2022-04" db="EMBL/GenBank/DDBJ databases">
        <title>Genome of the entomopathogenic fungus Entomophthora muscae.</title>
        <authorList>
            <person name="Elya C."/>
            <person name="Lovett B.R."/>
            <person name="Lee E."/>
            <person name="Macias A.M."/>
            <person name="Hajek A.E."/>
            <person name="De Bivort B.L."/>
            <person name="Kasson M.T."/>
            <person name="De Fine Licht H.H."/>
            <person name="Stajich J.E."/>
        </authorList>
    </citation>
    <scope>NUCLEOTIDE SEQUENCE</scope>
    <source>
        <strain evidence="1">Berkeley</strain>
    </source>
</reference>
<dbReference type="Proteomes" id="UP001165960">
    <property type="component" value="Unassembled WGS sequence"/>
</dbReference>
<evidence type="ECO:0000313" key="1">
    <source>
        <dbReference type="EMBL" id="KAJ9053780.1"/>
    </source>
</evidence>
<protein>
    <submittedName>
        <fullName evidence="1">Uncharacterized protein</fullName>
    </submittedName>
</protein>
<evidence type="ECO:0000313" key="2">
    <source>
        <dbReference type="Proteomes" id="UP001165960"/>
    </source>
</evidence>
<dbReference type="EMBL" id="QTSX02006489">
    <property type="protein sequence ID" value="KAJ9053780.1"/>
    <property type="molecule type" value="Genomic_DNA"/>
</dbReference>
<comment type="caution">
    <text evidence="1">The sequence shown here is derived from an EMBL/GenBank/DDBJ whole genome shotgun (WGS) entry which is preliminary data.</text>
</comment>
<proteinExistence type="predicted"/>